<organism evidence="3 4">
    <name type="scientific">Thiothrix litoralis</name>
    <dbReference type="NCBI Taxonomy" id="2891210"/>
    <lineage>
        <taxon>Bacteria</taxon>
        <taxon>Pseudomonadati</taxon>
        <taxon>Pseudomonadota</taxon>
        <taxon>Gammaproteobacteria</taxon>
        <taxon>Thiotrichales</taxon>
        <taxon>Thiotrichaceae</taxon>
        <taxon>Thiothrix</taxon>
    </lineage>
</organism>
<dbReference type="Pfam" id="PF02604">
    <property type="entry name" value="PhdYeFM_antitox"/>
    <property type="match status" value="1"/>
</dbReference>
<dbReference type="SUPFAM" id="SSF143120">
    <property type="entry name" value="YefM-like"/>
    <property type="match status" value="1"/>
</dbReference>
<dbReference type="PANTHER" id="PTHR33713:SF6">
    <property type="entry name" value="ANTITOXIN YEFM"/>
    <property type="match status" value="1"/>
</dbReference>
<keyword evidence="4" id="KW-1185">Reference proteome</keyword>
<gene>
    <name evidence="3" type="ORF">J9253_00485</name>
</gene>
<accession>A0ABX7WSK8</accession>
<evidence type="ECO:0000256" key="1">
    <source>
        <dbReference type="ARBA" id="ARBA00009981"/>
    </source>
</evidence>
<evidence type="ECO:0000313" key="3">
    <source>
        <dbReference type="EMBL" id="QTR46477.1"/>
    </source>
</evidence>
<dbReference type="PANTHER" id="PTHR33713">
    <property type="entry name" value="ANTITOXIN YAFN-RELATED"/>
    <property type="match status" value="1"/>
</dbReference>
<dbReference type="EMBL" id="CP072801">
    <property type="protein sequence ID" value="QTR46477.1"/>
    <property type="molecule type" value="Genomic_DNA"/>
</dbReference>
<dbReference type="InterPro" id="IPR006442">
    <property type="entry name" value="Antitoxin_Phd/YefM"/>
</dbReference>
<protein>
    <recommendedName>
        <fullName evidence="2">Antitoxin</fullName>
    </recommendedName>
</protein>
<sequence>MQVTYSEARNNLATLLDKAVNEHQPITITRKNGKSAVLVDLDDYNALASYDPNWIEKELDKIAMEEGRR</sequence>
<dbReference type="NCBIfam" id="TIGR01552">
    <property type="entry name" value="phd_fam"/>
    <property type="match status" value="1"/>
</dbReference>
<dbReference type="InterPro" id="IPR036165">
    <property type="entry name" value="YefM-like_sf"/>
</dbReference>
<evidence type="ECO:0000256" key="2">
    <source>
        <dbReference type="RuleBase" id="RU362080"/>
    </source>
</evidence>
<dbReference type="InterPro" id="IPR051405">
    <property type="entry name" value="phD/YefM_antitoxin"/>
</dbReference>
<reference evidence="3 4" key="1">
    <citation type="submission" date="2021-04" db="EMBL/GenBank/DDBJ databases">
        <title>Genomics, taxonomy and metabolism of representatives of sulfur bacteria of the genus Thiothrix: Thiothrix fructosivorans QT, Thiothrix unzii A1T and three new species, Thiothrix subterranea sp. nov., Thiothrix litoralis sp. nov. and 'Candidatus Thiothrix anitrata' sp. nov.</title>
        <authorList>
            <person name="Ravin N.V."/>
            <person name="Smolyakov D."/>
            <person name="Rudenko T.S."/>
            <person name="Mardanov A.V."/>
            <person name="Beletsky A.V."/>
            <person name="Markov N.D."/>
            <person name="Fomenkov A.I."/>
            <person name="Roberts R.J."/>
            <person name="Karnachuk O.V."/>
            <person name="Novikov A."/>
            <person name="Grabovich M.Y."/>
        </authorList>
    </citation>
    <scope>NUCLEOTIDE SEQUENCE [LARGE SCALE GENOMIC DNA]</scope>
    <source>
        <strain evidence="3 4">AS</strain>
    </source>
</reference>
<proteinExistence type="inferred from homology"/>
<dbReference type="Gene3D" id="3.40.1620.10">
    <property type="entry name" value="YefM-like domain"/>
    <property type="match status" value="1"/>
</dbReference>
<comment type="similarity">
    <text evidence="1 2">Belongs to the phD/YefM antitoxin family.</text>
</comment>
<dbReference type="Proteomes" id="UP000672039">
    <property type="component" value="Chromosome"/>
</dbReference>
<evidence type="ECO:0000313" key="4">
    <source>
        <dbReference type="Proteomes" id="UP000672039"/>
    </source>
</evidence>
<dbReference type="RefSeq" id="WP_210222812.1">
    <property type="nucleotide sequence ID" value="NZ_CP072801.1"/>
</dbReference>
<comment type="function">
    <text evidence="2">Antitoxin component of a type II toxin-antitoxin (TA) system.</text>
</comment>
<name>A0ABX7WSK8_9GAMM</name>